<protein>
    <submittedName>
        <fullName evidence="2">Uncharacterized protein</fullName>
    </submittedName>
</protein>
<dbReference type="AlphaFoldDB" id="X1I4J9"/>
<name>X1I4J9_9ZZZZ</name>
<comment type="caution">
    <text evidence="2">The sequence shown here is derived from an EMBL/GenBank/DDBJ whole genome shotgun (WGS) entry which is preliminary data.</text>
</comment>
<feature type="compositionally biased region" description="Basic and acidic residues" evidence="1">
    <location>
        <begin position="118"/>
        <end position="131"/>
    </location>
</feature>
<evidence type="ECO:0000256" key="1">
    <source>
        <dbReference type="SAM" id="MobiDB-lite"/>
    </source>
</evidence>
<proteinExistence type="predicted"/>
<dbReference type="EMBL" id="BARU01034488">
    <property type="protein sequence ID" value="GAH64240.1"/>
    <property type="molecule type" value="Genomic_DNA"/>
</dbReference>
<sequence>PKGVKEITKGGKKKLPKGVDTKEKKDTYTKETITKEKSDIFKKTWKDFKAMRTKIRKPMTERAEELLLNKLDKLSNDEEEQIAILNQSIMNSWQGVFPLKGDYNGKNKQNNKQPRPKKPGEDKYKHLEEIY</sequence>
<feature type="region of interest" description="Disordered" evidence="1">
    <location>
        <begin position="99"/>
        <end position="131"/>
    </location>
</feature>
<accession>X1I4J9</accession>
<feature type="compositionally biased region" description="Low complexity" evidence="1">
    <location>
        <begin position="104"/>
        <end position="113"/>
    </location>
</feature>
<feature type="non-terminal residue" evidence="2">
    <location>
        <position position="1"/>
    </location>
</feature>
<evidence type="ECO:0000313" key="2">
    <source>
        <dbReference type="EMBL" id="GAH64240.1"/>
    </source>
</evidence>
<gene>
    <name evidence="2" type="ORF">S03H2_54135</name>
</gene>
<reference evidence="2" key="1">
    <citation type="journal article" date="2014" name="Front. Microbiol.">
        <title>High frequency of phylogenetically diverse reductive dehalogenase-homologous genes in deep subseafloor sedimentary metagenomes.</title>
        <authorList>
            <person name="Kawai M."/>
            <person name="Futagami T."/>
            <person name="Toyoda A."/>
            <person name="Takaki Y."/>
            <person name="Nishi S."/>
            <person name="Hori S."/>
            <person name="Arai W."/>
            <person name="Tsubouchi T."/>
            <person name="Morono Y."/>
            <person name="Uchiyama I."/>
            <person name="Ito T."/>
            <person name="Fujiyama A."/>
            <person name="Inagaki F."/>
            <person name="Takami H."/>
        </authorList>
    </citation>
    <scope>NUCLEOTIDE SEQUENCE</scope>
    <source>
        <strain evidence="2">Expedition CK06-06</strain>
    </source>
</reference>
<feature type="region of interest" description="Disordered" evidence="1">
    <location>
        <begin position="1"/>
        <end position="25"/>
    </location>
</feature>
<organism evidence="2">
    <name type="scientific">marine sediment metagenome</name>
    <dbReference type="NCBI Taxonomy" id="412755"/>
    <lineage>
        <taxon>unclassified sequences</taxon>
        <taxon>metagenomes</taxon>
        <taxon>ecological metagenomes</taxon>
    </lineage>
</organism>